<comment type="caution">
    <text evidence="1">The sequence shown here is derived from an EMBL/GenBank/DDBJ whole genome shotgun (WGS) entry which is preliminary data.</text>
</comment>
<protein>
    <recommendedName>
        <fullName evidence="3">Response regulatory domain-containing protein</fullName>
    </recommendedName>
</protein>
<evidence type="ECO:0000313" key="1">
    <source>
        <dbReference type="EMBL" id="MFC6760575.1"/>
    </source>
</evidence>
<dbReference type="Proteomes" id="UP001596353">
    <property type="component" value="Unassembled WGS sequence"/>
</dbReference>
<evidence type="ECO:0000313" key="2">
    <source>
        <dbReference type="Proteomes" id="UP001596353"/>
    </source>
</evidence>
<sequence length="111" mass="12140">MEDDQDFAEILQSGLCDIADVRHVNSIAQARAVMEGREQLDVIILDWSLPDGDAVCLLDEIEDLPYPVRILGLSSDGQRAQDGRVSANLVKSRAELDTIAEHVAGHRTQAS</sequence>
<evidence type="ECO:0008006" key="3">
    <source>
        <dbReference type="Google" id="ProtNLM"/>
    </source>
</evidence>
<gene>
    <name evidence="1" type="ORF">ACFQFQ_15505</name>
</gene>
<proteinExistence type="predicted"/>
<accession>A0ABW2B4C9</accession>
<reference evidence="2" key="1">
    <citation type="journal article" date="2019" name="Int. J. Syst. Evol. Microbiol.">
        <title>The Global Catalogue of Microorganisms (GCM) 10K type strain sequencing project: providing services to taxonomists for standard genome sequencing and annotation.</title>
        <authorList>
            <consortium name="The Broad Institute Genomics Platform"/>
            <consortium name="The Broad Institute Genome Sequencing Center for Infectious Disease"/>
            <person name="Wu L."/>
            <person name="Ma J."/>
        </authorList>
    </citation>
    <scope>NUCLEOTIDE SEQUENCE [LARGE SCALE GENOMIC DNA]</scope>
    <source>
        <strain evidence="2">CCUG 66188</strain>
    </source>
</reference>
<dbReference type="Gene3D" id="3.40.50.2300">
    <property type="match status" value="1"/>
</dbReference>
<keyword evidence="2" id="KW-1185">Reference proteome</keyword>
<name>A0ABW2B4C9_9RHOB</name>
<organism evidence="1 2">
    <name type="scientific">Sulfitobacter porphyrae</name>
    <dbReference type="NCBI Taxonomy" id="1246864"/>
    <lineage>
        <taxon>Bacteria</taxon>
        <taxon>Pseudomonadati</taxon>
        <taxon>Pseudomonadota</taxon>
        <taxon>Alphaproteobacteria</taxon>
        <taxon>Rhodobacterales</taxon>
        <taxon>Roseobacteraceae</taxon>
        <taxon>Sulfitobacter</taxon>
    </lineage>
</organism>
<dbReference type="EMBL" id="JBHSWG010000001">
    <property type="protein sequence ID" value="MFC6760575.1"/>
    <property type="molecule type" value="Genomic_DNA"/>
</dbReference>
<dbReference type="InterPro" id="IPR011006">
    <property type="entry name" value="CheY-like_superfamily"/>
</dbReference>
<dbReference type="SUPFAM" id="SSF52172">
    <property type="entry name" value="CheY-like"/>
    <property type="match status" value="1"/>
</dbReference>